<feature type="region of interest" description="Disordered" evidence="2">
    <location>
        <begin position="340"/>
        <end position="367"/>
    </location>
</feature>
<feature type="region of interest" description="Disordered" evidence="2">
    <location>
        <begin position="894"/>
        <end position="1050"/>
    </location>
</feature>
<reference evidence="3 4" key="1">
    <citation type="journal article" date="2021" name="Sci. Rep.">
        <title>Genome sequencing of the multicellular alga Astrephomene provides insights into convergent evolution of germ-soma differentiation.</title>
        <authorList>
            <person name="Yamashita S."/>
            <person name="Yamamoto K."/>
            <person name="Matsuzaki R."/>
            <person name="Suzuki S."/>
            <person name="Yamaguchi H."/>
            <person name="Hirooka S."/>
            <person name="Minakuchi Y."/>
            <person name="Miyagishima S."/>
            <person name="Kawachi M."/>
            <person name="Toyoda A."/>
            <person name="Nozaki H."/>
        </authorList>
    </citation>
    <scope>NUCLEOTIDE SEQUENCE [LARGE SCALE GENOMIC DNA]</scope>
    <source>
        <strain evidence="3 4">NIES-4017</strain>
    </source>
</reference>
<sequence>MATMAGQSHGAAAVHNAGALSPGIGLGAPKGSASLPAIGGLGLTGGGLQMGRERSSSLEGMQGLPRKEASYASTTASKISVASIPLDTLEHIIDDFREKQRNPKQLQLMGASTYHYGRNASRPDATAGGGRAGGRTGGGGGGRSATASRRTTRVSTATLNPRADVSTPLYGMSAAAAAAAADMDGGSQGSCTAGGGMGAAAQPLLPGLPPGAPPPPISSRAVAVLQEPESAAHLQRFLALDPGQFENHFVIAAPNGVPVCDLEEVCCEGAASIDGLPAGRDAVVVLTATADGVPVPRVIPLDLPGPNSLRRTGMTAVLAASAAAADSAAARCSTSGGLGFGRIGTGTDPGSRSGTNSGSGMEPHERGAAGICLSPCAQFNGTTSARTSMHGGDPHATVDNGICTAPRSPILLPSPHSPRRTPAVVTSPSASTPGTALPSSLRSPRNTGKGSGGGTAAGTTNRGSDPGLPSRATGSQIPTVAAVAPPPLSVPLPLRPAASSPTPGRRSGKHHHMTSTYGVLPAVMDSPVVAARATPASRTPVVPHSPPPQGYTPSSPPSRQPPLPYLKTTSAPPGAANATATAPGGKRFSEPGGGGGADVQQQPYGAEWAAAAGAALAESPQGATGNADGDPGVGGNGGGGGAAAAGNAGGKWNAYGYLADMDNISPTRARLQVRITHLATERQQQQKQLQELQQQLQQQHQHHAHAQHFLFTNPNNAKSTKSRKTAGGAGGTAGHRGSDSGVIVGPGGRKILSALSGMDLVRAALKQVERGERSLQADPLVRNSRNSSCSSGGFLGPSGGGGEGGGGGLDGGGAGAESEEQRAARAAEKRQAKLIRALTQLLTTGRRRFPMSAAASIAASPVASAASSRRKLLASAKPSSEVNLLLPSRLSSSLPSLPGPLSPQASSSLQQQQHPPTKKISLQAPPPPPPQQQQQQQESSQSATTQPPTSNPNQQQQQQQEKPPSRSSQQHTPQSSAAQQHQPDPESASATSATGLLRSTLKRSTLGSNSSSSKSLGAGGGGSSSAKSLAAAAAGGGGGGSGRTSRTSLSSAGGVVVVGVGGLYEEEEEDDTVEEATAVAAETGLNPDALVEFAQALDRANEEFRLVEAARERARRIEALLLAHSQLQHPHAHIASHAPAPAPAAAAPAAASASAPVGAAAAASGMSPVAAAAAVAAGLSPATAAAAGLSPATVAAIAAATAAAAAAPSPRAAAAAAASAAAAAAAASQASAAKPGSPGVSAVAVITPIPGAGSASSAAEQSGAGAVSNPVAAQQSPKAGNPSASEPASKQQQQQPSQSSQSSQSEPAPDLPEHLPPLQQLQQPVKRHEGGKPPTVSEVISSLEAPLDRPMSVDLEQLLSAIAEALAAEEEAGLGSLRDLQGGLMPAGVGAATGAGGGGGSGGGGVGLTAGSAVSRLEETFRQRTERYLAQLCRSNPAAFEEVSAAQAEADYRSGVERAKLRLRQLHGEVEGEPLTSAGKPKYQYDKAVAMLQAHRPFFLPPVIPREHVERAPVPPLLAGRGAARPPWDVYTSLFRERKKGDARDVYDTEAVLAAQFNLDWSRVATKMPFMKLVAREDLGVRGKSGRSALEQELVQIRDALAAAFPMIRSAFIYFSIATPEEVYTAAIDSAVSVAEAEGTSAEAAAAEVAAAAAAVAAPPPPPRHSNRHSGGARRGSSGDAVMYGIASVKSSETGSMTGEDGVVQVPTVAESKTAAIAAAAAAATAADAAAADVDDVTGSHGGAGAGGRPGYGILEMNEQRWLAFCTAGRLTSSAATTAYAGVGRGAGGRGGGGVAASPAPLSSRIHDLRQLFWAVNREEERNMTLESQTNNDIAFMRFEFLEALVRAAFFRFIAPGAPRDAADATRQLLRELEPVLPPGARVDPNEFRRTRLYTYEMEMAVVHNLELLTAAFKLYKARDRAKYLGIDHWMSFLESNNLLAPHMGGITSTEARLMFAWSQMVVVDELKLRRRAVGLQLWDFIEAVSRLADRVSLPAPEELDRWLLYGCNIGRHTPLPPGHTRVWTYCNALALGRGGPPLPRRPSGSHLLSPPSRPLAAKFRLLLEYLAGSLCDAWGGANSHETAQSMLRTANMLSGGVELA</sequence>
<dbReference type="PANTHER" id="PTHR45725">
    <property type="entry name" value="FORMIN HOMOLOGY 2 FAMILY MEMBER"/>
    <property type="match status" value="1"/>
</dbReference>
<feature type="region of interest" description="Disordered" evidence="2">
    <location>
        <begin position="114"/>
        <end position="156"/>
    </location>
</feature>
<feature type="compositionally biased region" description="Low complexity" evidence="2">
    <location>
        <begin position="1002"/>
        <end position="1016"/>
    </location>
</feature>
<feature type="compositionally biased region" description="Pro residues" evidence="2">
    <location>
        <begin position="484"/>
        <end position="494"/>
    </location>
</feature>
<feature type="compositionally biased region" description="Low complexity" evidence="2">
    <location>
        <begin position="144"/>
        <end position="156"/>
    </location>
</feature>
<feature type="compositionally biased region" description="Low complexity" evidence="2">
    <location>
        <begin position="1282"/>
        <end position="1308"/>
    </location>
</feature>
<proteinExistence type="predicted"/>
<feature type="compositionally biased region" description="Low complexity" evidence="2">
    <location>
        <begin position="782"/>
        <end position="792"/>
    </location>
</feature>
<feature type="compositionally biased region" description="Low complexity" evidence="2">
    <location>
        <begin position="568"/>
        <end position="585"/>
    </location>
</feature>
<feature type="compositionally biased region" description="Polar residues" evidence="2">
    <location>
        <begin position="971"/>
        <end position="994"/>
    </location>
</feature>
<feature type="compositionally biased region" description="Low complexity" evidence="2">
    <location>
        <begin position="1252"/>
        <end position="1266"/>
    </location>
</feature>
<evidence type="ECO:0000313" key="4">
    <source>
        <dbReference type="Proteomes" id="UP001054857"/>
    </source>
</evidence>
<dbReference type="PANTHER" id="PTHR45725:SF18">
    <property type="entry name" value="ORC1-LIKE AAA ATPASE DOMAIN-CONTAINING PROTEIN"/>
    <property type="match status" value="1"/>
</dbReference>
<evidence type="ECO:0000313" key="3">
    <source>
        <dbReference type="EMBL" id="GFR46253.1"/>
    </source>
</evidence>
<dbReference type="EMBL" id="BMAR01000013">
    <property type="protein sequence ID" value="GFR46253.1"/>
    <property type="molecule type" value="Genomic_DNA"/>
</dbReference>
<feature type="coiled-coil region" evidence="1">
    <location>
        <begin position="668"/>
        <end position="702"/>
    </location>
</feature>
<feature type="region of interest" description="Disordered" evidence="2">
    <location>
        <begin position="771"/>
        <end position="828"/>
    </location>
</feature>
<dbReference type="Proteomes" id="UP001054857">
    <property type="component" value="Unassembled WGS sequence"/>
</dbReference>
<feature type="region of interest" description="Disordered" evidence="2">
    <location>
        <begin position="532"/>
        <end position="634"/>
    </location>
</feature>
<feature type="compositionally biased region" description="Low complexity" evidence="2">
    <location>
        <begin position="1024"/>
        <end position="1033"/>
    </location>
</feature>
<dbReference type="InterPro" id="IPR051425">
    <property type="entry name" value="Formin_Homology"/>
</dbReference>
<name>A0AAD3DTB2_9CHLO</name>
<feature type="compositionally biased region" description="Basic and acidic residues" evidence="2">
    <location>
        <begin position="819"/>
        <end position="828"/>
    </location>
</feature>
<evidence type="ECO:0000256" key="2">
    <source>
        <dbReference type="SAM" id="MobiDB-lite"/>
    </source>
</evidence>
<feature type="compositionally biased region" description="Polar residues" evidence="2">
    <location>
        <begin position="348"/>
        <end position="359"/>
    </location>
</feature>
<feature type="region of interest" description="Disordered" evidence="2">
    <location>
        <begin position="1252"/>
        <end position="1316"/>
    </location>
</feature>
<feature type="region of interest" description="Disordered" evidence="2">
    <location>
        <begin position="1655"/>
        <end position="1679"/>
    </location>
</feature>
<organism evidence="3 4">
    <name type="scientific">Astrephomene gubernaculifera</name>
    <dbReference type="NCBI Taxonomy" id="47775"/>
    <lineage>
        <taxon>Eukaryota</taxon>
        <taxon>Viridiplantae</taxon>
        <taxon>Chlorophyta</taxon>
        <taxon>core chlorophytes</taxon>
        <taxon>Chlorophyceae</taxon>
        <taxon>CS clade</taxon>
        <taxon>Chlamydomonadales</taxon>
        <taxon>Astrephomenaceae</taxon>
        <taxon>Astrephomene</taxon>
    </lineage>
</organism>
<evidence type="ECO:0000256" key="1">
    <source>
        <dbReference type="SAM" id="Coils"/>
    </source>
</evidence>
<feature type="compositionally biased region" description="Gly residues" evidence="2">
    <location>
        <begin position="127"/>
        <end position="143"/>
    </location>
</feature>
<keyword evidence="4" id="KW-1185">Reference proteome</keyword>
<feature type="region of interest" description="Disordered" evidence="2">
    <location>
        <begin position="384"/>
        <end position="512"/>
    </location>
</feature>
<gene>
    <name evidence="3" type="ORF">Agub_g7803</name>
</gene>
<protein>
    <submittedName>
        <fullName evidence="3">Uncharacterized protein</fullName>
    </submittedName>
</protein>
<comment type="caution">
    <text evidence="3">The sequence shown here is derived from an EMBL/GenBank/DDBJ whole genome shotgun (WGS) entry which is preliminary data.</text>
</comment>
<feature type="compositionally biased region" description="Low complexity" evidence="2">
    <location>
        <begin position="902"/>
        <end position="915"/>
    </location>
</feature>
<feature type="region of interest" description="Disordered" evidence="2">
    <location>
        <begin position="713"/>
        <end position="742"/>
    </location>
</feature>
<feature type="compositionally biased region" description="Pro residues" evidence="2">
    <location>
        <begin position="543"/>
        <end position="564"/>
    </location>
</feature>
<feature type="compositionally biased region" description="Polar residues" evidence="2">
    <location>
        <begin position="424"/>
        <end position="444"/>
    </location>
</feature>
<feature type="compositionally biased region" description="Low complexity" evidence="2">
    <location>
        <begin position="605"/>
        <end position="618"/>
    </location>
</feature>
<accession>A0AAD3DTB2</accession>
<keyword evidence="1" id="KW-0175">Coiled coil</keyword>
<feature type="compositionally biased region" description="Gly residues" evidence="2">
    <location>
        <begin position="793"/>
        <end position="815"/>
    </location>
</feature>
<feature type="compositionally biased region" description="Low complexity" evidence="2">
    <location>
        <begin position="932"/>
        <end position="970"/>
    </location>
</feature>